<feature type="binding site" evidence="7">
    <location>
        <position position="156"/>
    </location>
    <ligand>
        <name>FMN</name>
        <dbReference type="ChEBI" id="CHEBI:58210"/>
    </ligand>
</feature>
<dbReference type="InterPro" id="IPR037396">
    <property type="entry name" value="FMN_HAD"/>
</dbReference>
<feature type="binding site" evidence="7">
    <location>
        <begin position="337"/>
        <end position="341"/>
    </location>
    <ligand>
        <name>FMN</name>
        <dbReference type="ChEBI" id="CHEBI:58210"/>
    </ligand>
</feature>
<keyword evidence="11" id="KW-1185">Reference proteome</keyword>
<keyword evidence="4" id="KW-0560">Oxidoreductase</keyword>
<dbReference type="PANTHER" id="PTHR10578">
    <property type="entry name" value="S -2-HYDROXY-ACID OXIDASE-RELATED"/>
    <property type="match status" value="1"/>
</dbReference>
<name>A0A327M527_9PROT</name>
<comment type="caution">
    <text evidence="10">The sequence shown here is derived from an EMBL/GenBank/DDBJ whole genome shotgun (WGS) entry which is preliminary data.</text>
</comment>
<evidence type="ECO:0000259" key="9">
    <source>
        <dbReference type="PROSITE" id="PS51349"/>
    </source>
</evidence>
<feature type="binding site" evidence="7">
    <location>
        <position position="306"/>
    </location>
    <ligand>
        <name>glyoxylate</name>
        <dbReference type="ChEBI" id="CHEBI:36655"/>
    </ligand>
</feature>
<evidence type="ECO:0000256" key="1">
    <source>
        <dbReference type="ARBA" id="ARBA00001917"/>
    </source>
</evidence>
<dbReference type="PANTHER" id="PTHR10578:SF107">
    <property type="entry name" value="2-HYDROXYACID OXIDASE 1"/>
    <property type="match status" value="1"/>
</dbReference>
<comment type="cofactor">
    <cofactor evidence="1">
        <name>FMN</name>
        <dbReference type="ChEBI" id="CHEBI:58210"/>
    </cofactor>
</comment>
<dbReference type="PIRSF" id="PIRSF000138">
    <property type="entry name" value="Al-hdrx_acd_dh"/>
    <property type="match status" value="1"/>
</dbReference>
<dbReference type="SUPFAM" id="SSF51395">
    <property type="entry name" value="FMN-linked oxidoreductases"/>
    <property type="match status" value="1"/>
</dbReference>
<sequence length="431" mass="46363">MSGSSTGDTGKPTGWGAGATETPAARLRRRFPTFEDMNRRARLRVARFAYDFVAGGVGQGAPNVAHNRAAMDAVRIVPRYALDLSDVRIATRLFGRDYAAPVGVAPMGNTGLVWPRTDAILAAAAQAARIPYVSSTVANVGMEELARIAPDSLWFQLYGLPADNHRLSLDLIRRVEAVGVHALVVTLDVPMRQKRVHDVRNGLVVPFRYRPRTVFDIARAPLWAMEMLRKGQPRFENMKKYVGETASVGELAAFVQRNMTTGVTWDDIARFREAWPRALVLKGIQHPADAERAVALGVDGIWVSNHGGRQFDAAPASIDTVPAVAAAVGGRAKILYDGSIRSGLDVLRALAVGADFCFAGRAFLLPVAAIGEAGGGHATASFMEEIRSTFGQAGLRSVEEAQQAPVLHPNAVRFEPEGNAAGVEAPRRRAG</sequence>
<keyword evidence="3 7" id="KW-0288">FMN</keyword>
<dbReference type="InterPro" id="IPR000262">
    <property type="entry name" value="FMN-dep_DH"/>
</dbReference>
<feature type="domain" description="FMN hydroxy acid dehydrogenase" evidence="9">
    <location>
        <begin position="26"/>
        <end position="411"/>
    </location>
</feature>
<dbReference type="InterPro" id="IPR013785">
    <property type="entry name" value="Aldolase_TIM"/>
</dbReference>
<dbReference type="GO" id="GO:0010181">
    <property type="term" value="F:FMN binding"/>
    <property type="evidence" value="ECO:0007669"/>
    <property type="project" value="InterPro"/>
</dbReference>
<comment type="similarity">
    <text evidence="5">Belongs to the FMN-dependent alpha-hydroxy acid dehydrogenase family.</text>
</comment>
<dbReference type="CDD" id="cd02809">
    <property type="entry name" value="alpha_hydroxyacid_oxid_FMN"/>
    <property type="match status" value="1"/>
</dbReference>
<gene>
    <name evidence="10" type="ORF">DOO78_19085</name>
</gene>
<accession>A0A327M527</accession>
<keyword evidence="2 7" id="KW-0285">Flavoprotein</keyword>
<feature type="binding site" evidence="7">
    <location>
        <begin position="360"/>
        <end position="361"/>
    </location>
    <ligand>
        <name>FMN</name>
        <dbReference type="ChEBI" id="CHEBI:58210"/>
    </ligand>
</feature>
<dbReference type="GO" id="GO:0016491">
    <property type="term" value="F:oxidoreductase activity"/>
    <property type="evidence" value="ECO:0007669"/>
    <property type="project" value="UniProtKB-KW"/>
</dbReference>
<dbReference type="EMBL" id="QLIX01000017">
    <property type="protein sequence ID" value="RAI57486.1"/>
    <property type="molecule type" value="Genomic_DNA"/>
</dbReference>
<protein>
    <submittedName>
        <fullName evidence="10">Alpha-hydroxy-acid oxidizing protein</fullName>
    </submittedName>
</protein>
<feature type="binding site" evidence="7">
    <location>
        <position position="304"/>
    </location>
    <ligand>
        <name>FMN</name>
        <dbReference type="ChEBI" id="CHEBI:58210"/>
    </ligand>
</feature>
<evidence type="ECO:0000256" key="4">
    <source>
        <dbReference type="ARBA" id="ARBA00023002"/>
    </source>
</evidence>
<feature type="binding site" evidence="7">
    <location>
        <position position="309"/>
    </location>
    <ligand>
        <name>glyoxylate</name>
        <dbReference type="ChEBI" id="CHEBI:36655"/>
    </ligand>
</feature>
<dbReference type="InterPro" id="IPR012133">
    <property type="entry name" value="Alpha-hydoxy_acid_DH_FMN"/>
</dbReference>
<dbReference type="AlphaFoldDB" id="A0A327M527"/>
<evidence type="ECO:0000256" key="7">
    <source>
        <dbReference type="PIRSR" id="PIRSR000138-2"/>
    </source>
</evidence>
<feature type="active site" description="Proton acceptor" evidence="6">
    <location>
        <position position="306"/>
    </location>
</feature>
<evidence type="ECO:0000256" key="3">
    <source>
        <dbReference type="ARBA" id="ARBA00022643"/>
    </source>
</evidence>
<reference evidence="11" key="1">
    <citation type="submission" date="2018-06" db="EMBL/GenBank/DDBJ databases">
        <authorList>
            <person name="Khan S.A."/>
        </authorList>
    </citation>
    <scope>NUCLEOTIDE SEQUENCE [LARGE SCALE GENOMIC DNA]</scope>
    <source>
        <strain evidence="11">DB-1506</strain>
    </source>
</reference>
<evidence type="ECO:0000313" key="10">
    <source>
        <dbReference type="EMBL" id="RAI57486.1"/>
    </source>
</evidence>
<proteinExistence type="inferred from homology"/>
<dbReference type="InterPro" id="IPR008259">
    <property type="entry name" value="FMN_hydac_DH_AS"/>
</dbReference>
<feature type="binding site" evidence="7">
    <location>
        <position position="135"/>
    </location>
    <ligand>
        <name>FMN</name>
        <dbReference type="ChEBI" id="CHEBI:58210"/>
    </ligand>
</feature>
<dbReference type="OrthoDB" id="9770452at2"/>
<evidence type="ECO:0000256" key="2">
    <source>
        <dbReference type="ARBA" id="ARBA00022630"/>
    </source>
</evidence>
<organism evidence="10 11">
    <name type="scientific">Roseicella frigidaeris</name>
    <dbReference type="NCBI Taxonomy" id="2230885"/>
    <lineage>
        <taxon>Bacteria</taxon>
        <taxon>Pseudomonadati</taxon>
        <taxon>Pseudomonadota</taxon>
        <taxon>Alphaproteobacteria</taxon>
        <taxon>Acetobacterales</taxon>
        <taxon>Roseomonadaceae</taxon>
        <taxon>Roseicella</taxon>
    </lineage>
</organism>
<dbReference type="Pfam" id="PF01070">
    <property type="entry name" value="FMN_dh"/>
    <property type="match status" value="1"/>
</dbReference>
<feature type="region of interest" description="Disordered" evidence="8">
    <location>
        <begin position="1"/>
        <end position="22"/>
    </location>
</feature>
<evidence type="ECO:0000313" key="11">
    <source>
        <dbReference type="Proteomes" id="UP000249065"/>
    </source>
</evidence>
<feature type="binding site" evidence="7">
    <location>
        <position position="282"/>
    </location>
    <ligand>
        <name>FMN</name>
        <dbReference type="ChEBI" id="CHEBI:58210"/>
    </ligand>
</feature>
<dbReference type="Proteomes" id="UP000249065">
    <property type="component" value="Unassembled WGS sequence"/>
</dbReference>
<dbReference type="RefSeq" id="WP_111471458.1">
    <property type="nucleotide sequence ID" value="NZ_QLIX01000017.1"/>
</dbReference>
<evidence type="ECO:0000256" key="5">
    <source>
        <dbReference type="ARBA" id="ARBA00024042"/>
    </source>
</evidence>
<feature type="binding site" evidence="7">
    <location>
        <position position="158"/>
    </location>
    <ligand>
        <name>FMN</name>
        <dbReference type="ChEBI" id="CHEBI:58210"/>
    </ligand>
</feature>
<dbReference type="PROSITE" id="PS51349">
    <property type="entry name" value="FMN_HYDROXY_ACID_DH_2"/>
    <property type="match status" value="1"/>
</dbReference>
<feature type="binding site" evidence="7">
    <location>
        <begin position="106"/>
        <end position="108"/>
    </location>
    <ligand>
        <name>FMN</name>
        <dbReference type="ChEBI" id="CHEBI:58210"/>
    </ligand>
</feature>
<evidence type="ECO:0000256" key="8">
    <source>
        <dbReference type="SAM" id="MobiDB-lite"/>
    </source>
</evidence>
<dbReference type="PROSITE" id="PS00557">
    <property type="entry name" value="FMN_HYDROXY_ACID_DH_1"/>
    <property type="match status" value="1"/>
</dbReference>
<evidence type="ECO:0000256" key="6">
    <source>
        <dbReference type="PIRSR" id="PIRSR000138-1"/>
    </source>
</evidence>
<feature type="binding site" evidence="7">
    <location>
        <position position="195"/>
    </location>
    <ligand>
        <name>glyoxylate</name>
        <dbReference type="ChEBI" id="CHEBI:36655"/>
    </ligand>
</feature>
<feature type="binding site" evidence="7">
    <location>
        <position position="186"/>
    </location>
    <ligand>
        <name>FMN</name>
        <dbReference type="ChEBI" id="CHEBI:58210"/>
    </ligand>
</feature>
<dbReference type="Gene3D" id="3.20.20.70">
    <property type="entry name" value="Aldolase class I"/>
    <property type="match status" value="1"/>
</dbReference>